<evidence type="ECO:0000313" key="3">
    <source>
        <dbReference type="Proteomes" id="UP000199245"/>
    </source>
</evidence>
<accession>A0A1G7JVI3</accession>
<organism evidence="2 3">
    <name type="scientific">Bradyrhizobium brasilense</name>
    <dbReference type="NCBI Taxonomy" id="1419277"/>
    <lineage>
        <taxon>Bacteria</taxon>
        <taxon>Pseudomonadati</taxon>
        <taxon>Pseudomonadota</taxon>
        <taxon>Alphaproteobacteria</taxon>
        <taxon>Hyphomicrobiales</taxon>
        <taxon>Nitrobacteraceae</taxon>
        <taxon>Bradyrhizobium</taxon>
    </lineage>
</organism>
<feature type="region of interest" description="Disordered" evidence="1">
    <location>
        <begin position="42"/>
        <end position="66"/>
    </location>
</feature>
<protein>
    <recommendedName>
        <fullName evidence="4">DUF4169 family protein</fullName>
    </recommendedName>
</protein>
<dbReference type="EMBL" id="FMZW01000050">
    <property type="protein sequence ID" value="SDF28938.1"/>
    <property type="molecule type" value="Genomic_DNA"/>
</dbReference>
<reference evidence="2 3" key="1">
    <citation type="submission" date="2016-10" db="EMBL/GenBank/DDBJ databases">
        <authorList>
            <person name="de Groot N.N."/>
        </authorList>
    </citation>
    <scope>NUCLEOTIDE SEQUENCE [LARGE SCALE GENOMIC DNA]</scope>
    <source>
        <strain evidence="2 3">R5</strain>
    </source>
</reference>
<gene>
    <name evidence="2" type="ORF">SAMN05216337_105028</name>
</gene>
<name>A0A1G7JVI3_9BRAD</name>
<dbReference type="AlphaFoldDB" id="A0A1G7JVI3"/>
<evidence type="ECO:0000313" key="2">
    <source>
        <dbReference type="EMBL" id="SDF28938.1"/>
    </source>
</evidence>
<dbReference type="RefSeq" id="WP_092089248.1">
    <property type="nucleotide sequence ID" value="NZ_FMZW01000050.1"/>
</dbReference>
<evidence type="ECO:0000256" key="1">
    <source>
        <dbReference type="SAM" id="MobiDB-lite"/>
    </source>
</evidence>
<dbReference type="Proteomes" id="UP000199245">
    <property type="component" value="Unassembled WGS sequence"/>
</dbReference>
<proteinExistence type="predicted"/>
<sequence>MVNVRERRRTPTGAEREARKVFRQAEAKEALTDYAKAQKAFHENRERLKAERLAREAEAAGRTKTD</sequence>
<evidence type="ECO:0008006" key="4">
    <source>
        <dbReference type="Google" id="ProtNLM"/>
    </source>
</evidence>